<accession>A0A369JW56</accession>
<sequence>MLSGSYAPIKKIDIEDSEMDRQWVAIVHIGGFVTNTSCGTFLCPLSLSFHGSSDDTGLSPPLGLAD</sequence>
<evidence type="ECO:0000313" key="2">
    <source>
        <dbReference type="Proteomes" id="UP000076154"/>
    </source>
</evidence>
<dbReference type="AlphaFoldDB" id="A0A369JW56"/>
<protein>
    <submittedName>
        <fullName evidence="1">Uncharacterized protein</fullName>
    </submittedName>
</protein>
<proteinExistence type="predicted"/>
<dbReference type="InParanoid" id="A0A369JW56"/>
<organism evidence="1 2">
    <name type="scientific">Hypsizygus marmoreus</name>
    <name type="common">White beech mushroom</name>
    <name type="synonym">Agaricus marmoreus</name>
    <dbReference type="NCBI Taxonomy" id="39966"/>
    <lineage>
        <taxon>Eukaryota</taxon>
        <taxon>Fungi</taxon>
        <taxon>Dikarya</taxon>
        <taxon>Basidiomycota</taxon>
        <taxon>Agaricomycotina</taxon>
        <taxon>Agaricomycetes</taxon>
        <taxon>Agaricomycetidae</taxon>
        <taxon>Agaricales</taxon>
        <taxon>Tricholomatineae</taxon>
        <taxon>Lyophyllaceae</taxon>
        <taxon>Hypsizygus</taxon>
    </lineage>
</organism>
<evidence type="ECO:0000313" key="1">
    <source>
        <dbReference type="EMBL" id="RDB24767.1"/>
    </source>
</evidence>
<reference evidence="1" key="1">
    <citation type="submission" date="2018-04" db="EMBL/GenBank/DDBJ databases">
        <title>Whole genome sequencing of Hypsizygus marmoreus.</title>
        <authorList>
            <person name="Choi I.-G."/>
            <person name="Min B."/>
            <person name="Kim J.-G."/>
            <person name="Kim S."/>
            <person name="Oh Y.-L."/>
            <person name="Kong W.-S."/>
            <person name="Park H."/>
            <person name="Jeong J."/>
            <person name="Song E.-S."/>
        </authorList>
    </citation>
    <scope>NUCLEOTIDE SEQUENCE [LARGE SCALE GENOMIC DNA]</scope>
    <source>
        <strain evidence="1">51987-8</strain>
    </source>
</reference>
<keyword evidence="2" id="KW-1185">Reference proteome</keyword>
<gene>
    <name evidence="1" type="ORF">Hypma_007696</name>
</gene>
<name>A0A369JW56_HYPMA</name>
<dbReference type="Proteomes" id="UP000076154">
    <property type="component" value="Unassembled WGS sequence"/>
</dbReference>
<dbReference type="EMBL" id="LUEZ02000041">
    <property type="protein sequence ID" value="RDB24767.1"/>
    <property type="molecule type" value="Genomic_DNA"/>
</dbReference>
<comment type="caution">
    <text evidence="1">The sequence shown here is derived from an EMBL/GenBank/DDBJ whole genome shotgun (WGS) entry which is preliminary data.</text>
</comment>